<dbReference type="Pfam" id="PF03432">
    <property type="entry name" value="Relaxase"/>
    <property type="match status" value="1"/>
</dbReference>
<reference evidence="3" key="1">
    <citation type="submission" date="2016-10" db="EMBL/GenBank/DDBJ databases">
        <authorList>
            <person name="Varghese N."/>
            <person name="Submissions S."/>
        </authorList>
    </citation>
    <scope>NUCLEOTIDE SEQUENCE [LARGE SCALE GENOMIC DNA]</scope>
    <source>
        <strain evidence="3">DSM 18130</strain>
    </source>
</reference>
<proteinExistence type="predicted"/>
<evidence type="ECO:0000259" key="1">
    <source>
        <dbReference type="Pfam" id="PF03432"/>
    </source>
</evidence>
<feature type="domain" description="MobA/VirD2-like nuclease" evidence="1">
    <location>
        <begin position="17"/>
        <end position="138"/>
    </location>
</feature>
<evidence type="ECO:0000313" key="3">
    <source>
        <dbReference type="Proteomes" id="UP000198836"/>
    </source>
</evidence>
<keyword evidence="3" id="KW-1185">Reference proteome</keyword>
<dbReference type="STRING" id="332999.SAMN04488511_102251"/>
<dbReference type="InterPro" id="IPR005094">
    <property type="entry name" value="Endonuclease_MobA/VirD2"/>
</dbReference>
<accession>A0A1I0SNZ0</accession>
<dbReference type="AlphaFoldDB" id="A0A1I0SNZ0"/>
<dbReference type="EMBL" id="FOJM01000002">
    <property type="protein sequence ID" value="SFA41133.1"/>
    <property type="molecule type" value="Genomic_DNA"/>
</dbReference>
<sequence length="388" mass="43725">MIVKILSSSASFSGVDYNTNKIGQGKGELVNISNFGALQFLSQLRPSDYINYFRMVSSVNKRVAKPQFHAVISAKGRSIPKDELTRIAKEWLSKMGYGMNPYLLIFHSDTKNNHIHAVSTRIDKFGKKISSAFEKRRAVLMLSQVLKTDPIKNIEAVVTSLYQYRFSTLAQFRLLFELKGFVTTLDNGKLQISGGDSQRLMDLKEIEKHFVSKTDKSTYKRITQVKKIIEKYKLRYSASLVDRKCAGAGNPEPVFRYDSPLCDFLYSKFGLQFIFHYSSGHAPYGYTIVDHAETNVYKGSQVMKMDMLIGEPSVGLVGSSLPVQLITDPTGDKPMNISGLTSVSEYRNGYSSFDHSTVNLPDLADDIDDEAILGRNRQRKGMARNNRR</sequence>
<name>A0A1I0SNZ0_9SPHI</name>
<dbReference type="OrthoDB" id="915634at2"/>
<organism evidence="2 3">
    <name type="scientific">Pedobacter suwonensis</name>
    <dbReference type="NCBI Taxonomy" id="332999"/>
    <lineage>
        <taxon>Bacteria</taxon>
        <taxon>Pseudomonadati</taxon>
        <taxon>Bacteroidota</taxon>
        <taxon>Sphingobacteriia</taxon>
        <taxon>Sphingobacteriales</taxon>
        <taxon>Sphingobacteriaceae</taxon>
        <taxon>Pedobacter</taxon>
    </lineage>
</organism>
<gene>
    <name evidence="2" type="ORF">SAMN04488511_102251</name>
</gene>
<protein>
    <submittedName>
        <fullName evidence="2">Relaxase/Mobilisation nuclease domain-containing protein</fullName>
    </submittedName>
</protein>
<dbReference type="Proteomes" id="UP000198836">
    <property type="component" value="Unassembled WGS sequence"/>
</dbReference>
<evidence type="ECO:0000313" key="2">
    <source>
        <dbReference type="EMBL" id="SFA41133.1"/>
    </source>
</evidence>
<dbReference type="RefSeq" id="WP_090980465.1">
    <property type="nucleotide sequence ID" value="NZ_FOJM01000002.1"/>
</dbReference>